<organism evidence="1 2">
    <name type="scientific">Dichanthelium oligosanthes</name>
    <dbReference type="NCBI Taxonomy" id="888268"/>
    <lineage>
        <taxon>Eukaryota</taxon>
        <taxon>Viridiplantae</taxon>
        <taxon>Streptophyta</taxon>
        <taxon>Embryophyta</taxon>
        <taxon>Tracheophyta</taxon>
        <taxon>Spermatophyta</taxon>
        <taxon>Magnoliopsida</taxon>
        <taxon>Liliopsida</taxon>
        <taxon>Poales</taxon>
        <taxon>Poaceae</taxon>
        <taxon>PACMAD clade</taxon>
        <taxon>Panicoideae</taxon>
        <taxon>Panicodae</taxon>
        <taxon>Paniceae</taxon>
        <taxon>Dichantheliinae</taxon>
        <taxon>Dichanthelium</taxon>
    </lineage>
</organism>
<protein>
    <submittedName>
        <fullName evidence="1">Uncharacterized protein</fullName>
    </submittedName>
</protein>
<accession>A0A1E5VDS4</accession>
<keyword evidence="2" id="KW-1185">Reference proteome</keyword>
<comment type="caution">
    <text evidence="1">The sequence shown here is derived from an EMBL/GenBank/DDBJ whole genome shotgun (WGS) entry which is preliminary data.</text>
</comment>
<proteinExistence type="predicted"/>
<dbReference type="AlphaFoldDB" id="A0A1E5VDS4"/>
<evidence type="ECO:0000313" key="2">
    <source>
        <dbReference type="Proteomes" id="UP000095767"/>
    </source>
</evidence>
<dbReference type="Proteomes" id="UP000095767">
    <property type="component" value="Unassembled WGS sequence"/>
</dbReference>
<gene>
    <name evidence="1" type="ORF">BAE44_0015681</name>
</gene>
<evidence type="ECO:0000313" key="1">
    <source>
        <dbReference type="EMBL" id="OEL23303.1"/>
    </source>
</evidence>
<dbReference type="EMBL" id="LWDX02042870">
    <property type="protein sequence ID" value="OEL23303.1"/>
    <property type="molecule type" value="Genomic_DNA"/>
</dbReference>
<name>A0A1E5VDS4_9POAL</name>
<sequence>MDKPEMREEINDVLDMKGTATDDDICQASILEKSSHRDGAIYKEILGDFLMDANDRNESKYTNLI</sequence>
<reference evidence="1 2" key="1">
    <citation type="submission" date="2016-09" db="EMBL/GenBank/DDBJ databases">
        <title>The draft genome of Dichanthelium oligosanthes: A C3 panicoid grass species.</title>
        <authorList>
            <person name="Studer A.J."/>
            <person name="Schnable J.C."/>
            <person name="Brutnell T.P."/>
        </authorList>
    </citation>
    <scope>NUCLEOTIDE SEQUENCE [LARGE SCALE GENOMIC DNA]</scope>
    <source>
        <strain evidence="2">cv. Kellogg 1175</strain>
        <tissue evidence="1">Leaf</tissue>
    </source>
</reference>